<protein>
    <submittedName>
        <fullName evidence="2">Peptide synthase</fullName>
    </submittedName>
</protein>
<dbReference type="Gene3D" id="3.30.300.30">
    <property type="match status" value="1"/>
</dbReference>
<dbReference type="InterPro" id="IPR045851">
    <property type="entry name" value="AMP-bd_C_sf"/>
</dbReference>
<dbReference type="Proteomes" id="UP000260351">
    <property type="component" value="Unassembled WGS sequence"/>
</dbReference>
<dbReference type="RefSeq" id="WP_116651323.1">
    <property type="nucleotide sequence ID" value="NZ_QUZK01000042.1"/>
</dbReference>
<dbReference type="InterPro" id="IPR042099">
    <property type="entry name" value="ANL_N_sf"/>
</dbReference>
<name>A0A3E1K6V7_9GAMM</name>
<feature type="domain" description="AMP-dependent synthetase/ligase" evidence="1">
    <location>
        <begin position="14"/>
        <end position="401"/>
    </location>
</feature>
<dbReference type="NCBIfam" id="NF006754">
    <property type="entry name" value="PRK09274.1"/>
    <property type="match status" value="1"/>
</dbReference>
<dbReference type="InterPro" id="IPR020845">
    <property type="entry name" value="AMP-binding_CS"/>
</dbReference>
<dbReference type="Gene3D" id="3.40.50.12780">
    <property type="entry name" value="N-terminal domain of ligase-like"/>
    <property type="match status" value="1"/>
</dbReference>
<evidence type="ECO:0000313" key="2">
    <source>
        <dbReference type="EMBL" id="RFF29738.1"/>
    </source>
</evidence>
<dbReference type="EMBL" id="QUZK01000042">
    <property type="protein sequence ID" value="RFF29738.1"/>
    <property type="molecule type" value="Genomic_DNA"/>
</dbReference>
<gene>
    <name evidence="2" type="ORF">DZC52_11720</name>
</gene>
<dbReference type="GO" id="GO:0016878">
    <property type="term" value="F:acid-thiol ligase activity"/>
    <property type="evidence" value="ECO:0007669"/>
    <property type="project" value="UniProtKB-ARBA"/>
</dbReference>
<dbReference type="Pfam" id="PF00501">
    <property type="entry name" value="AMP-binding"/>
    <property type="match status" value="1"/>
</dbReference>
<dbReference type="InterPro" id="IPR000873">
    <property type="entry name" value="AMP-dep_synth/lig_dom"/>
</dbReference>
<dbReference type="OrthoDB" id="9803968at2"/>
<sequence>MAPEQQINIAQALTRQAEAQPETTALILPRKRTSQGWSDRRWSYRELNELTDRLAAGLQAQGIGKGTRVAFMVPPSLEFFALFFALFKSGAVPVLIDPGIGLKPLKTCLAEAEPEVFIGVTRAQLARMVLGWARGSIRRTVTVGPRPFWRGLKYADLLSARVEAFQPPEVSGDDEAAILFTSGSTGIPKGVVYRHRMFAAQVELMRDAFGMSPGEVDLPTFPPFALFDPALGMTTVIPIMDFTKPAKADPDMLVSLIEQYGVTNLFGSPALMNTLSRYLEANRLRIPGVKRALSAGAPVPPSVIERMHGALDPWSDIHTPYGATEALPVATVSGRELVGELSDGNRSGKGICVGRPLAANEVRIIPVSDDPIDLTEYAGEMPDGEIGEICVAGPTVTDTYWRREKQTREAKMTDDQGRIWHRMGDLGWRDAEGRLWFCGRKSERVVTPEGTLFTECVEGPVNAVDGVFRSALVGVGERGNQEPVIVIEPEPDADRSAVEAAVREVLARDWLTREVRRVLFKDAFPVDIRHNAKIRRRELAQWAASPG</sequence>
<dbReference type="PROSITE" id="PS00455">
    <property type="entry name" value="AMP_BINDING"/>
    <property type="match status" value="1"/>
</dbReference>
<dbReference type="PANTHER" id="PTHR43767:SF1">
    <property type="entry name" value="NONRIBOSOMAL PEPTIDE SYNTHASE PES1 (EUROFUNG)-RELATED"/>
    <property type="match status" value="1"/>
</dbReference>
<keyword evidence="3" id="KW-1185">Reference proteome</keyword>
<dbReference type="AlphaFoldDB" id="A0A3E1K6V7"/>
<dbReference type="InterPro" id="IPR050237">
    <property type="entry name" value="ATP-dep_AMP-bd_enzyme"/>
</dbReference>
<dbReference type="SUPFAM" id="SSF56801">
    <property type="entry name" value="Acetyl-CoA synthetase-like"/>
    <property type="match status" value="1"/>
</dbReference>
<comment type="caution">
    <text evidence="2">The sequence shown here is derived from an EMBL/GenBank/DDBJ whole genome shotgun (WGS) entry which is preliminary data.</text>
</comment>
<dbReference type="PANTHER" id="PTHR43767">
    <property type="entry name" value="LONG-CHAIN-FATTY-ACID--COA LIGASE"/>
    <property type="match status" value="1"/>
</dbReference>
<reference evidence="2 3" key="1">
    <citation type="submission" date="2018-08" db="EMBL/GenBank/DDBJ databases">
        <title>Wenzhouxiangella salilacus sp. nov., a novel bacterium isolated from a saline lake in Xinjiang Province, China.</title>
        <authorList>
            <person name="Han S."/>
        </authorList>
    </citation>
    <scope>NUCLEOTIDE SEQUENCE [LARGE SCALE GENOMIC DNA]</scope>
    <source>
        <strain evidence="2 3">XDB06</strain>
    </source>
</reference>
<organism evidence="2 3">
    <name type="scientific">Wenzhouxiangella sediminis</name>
    <dbReference type="NCBI Taxonomy" id="1792836"/>
    <lineage>
        <taxon>Bacteria</taxon>
        <taxon>Pseudomonadati</taxon>
        <taxon>Pseudomonadota</taxon>
        <taxon>Gammaproteobacteria</taxon>
        <taxon>Chromatiales</taxon>
        <taxon>Wenzhouxiangellaceae</taxon>
        <taxon>Wenzhouxiangella</taxon>
    </lineage>
</organism>
<proteinExistence type="predicted"/>
<accession>A0A3E1K6V7</accession>
<evidence type="ECO:0000313" key="3">
    <source>
        <dbReference type="Proteomes" id="UP000260351"/>
    </source>
</evidence>
<evidence type="ECO:0000259" key="1">
    <source>
        <dbReference type="Pfam" id="PF00501"/>
    </source>
</evidence>